<feature type="compositionally biased region" description="Basic and acidic residues" evidence="1">
    <location>
        <begin position="1"/>
        <end position="12"/>
    </location>
</feature>
<evidence type="ECO:0000256" key="1">
    <source>
        <dbReference type="SAM" id="MobiDB-lite"/>
    </source>
</evidence>
<accession>A0A9W7EDE2</accession>
<protein>
    <submittedName>
        <fullName evidence="2">Uncharacterized protein</fullName>
    </submittedName>
</protein>
<dbReference type="EMBL" id="BRXZ01001715">
    <property type="protein sequence ID" value="GMH77179.1"/>
    <property type="molecule type" value="Genomic_DNA"/>
</dbReference>
<evidence type="ECO:0000313" key="3">
    <source>
        <dbReference type="Proteomes" id="UP001165082"/>
    </source>
</evidence>
<feature type="region of interest" description="Disordered" evidence="1">
    <location>
        <begin position="1"/>
        <end position="20"/>
    </location>
</feature>
<reference evidence="2" key="1">
    <citation type="submission" date="2022-07" db="EMBL/GenBank/DDBJ databases">
        <title>Genome analysis of Parmales, a sister group of diatoms, reveals the evolutionary specialization of diatoms from phago-mixotrophs to photoautotrophs.</title>
        <authorList>
            <person name="Ban H."/>
            <person name="Sato S."/>
            <person name="Yoshikawa S."/>
            <person name="Kazumasa Y."/>
            <person name="Nakamura Y."/>
            <person name="Ichinomiya M."/>
            <person name="Saitoh K."/>
            <person name="Sato N."/>
            <person name="Blanc-Mathieu R."/>
            <person name="Endo H."/>
            <person name="Kuwata A."/>
            <person name="Ogata H."/>
        </authorList>
    </citation>
    <scope>NUCLEOTIDE SEQUENCE</scope>
</reference>
<feature type="non-terminal residue" evidence="2">
    <location>
        <position position="1"/>
    </location>
</feature>
<evidence type="ECO:0000313" key="2">
    <source>
        <dbReference type="EMBL" id="GMH77179.1"/>
    </source>
</evidence>
<proteinExistence type="predicted"/>
<dbReference type="Proteomes" id="UP001165082">
    <property type="component" value="Unassembled WGS sequence"/>
</dbReference>
<keyword evidence="3" id="KW-1185">Reference proteome</keyword>
<sequence>RPSGDSKGEHASWSKKLLYG</sequence>
<dbReference type="AlphaFoldDB" id="A0A9W7EDE2"/>
<organism evidence="2 3">
    <name type="scientific">Triparma retinervis</name>
    <dbReference type="NCBI Taxonomy" id="2557542"/>
    <lineage>
        <taxon>Eukaryota</taxon>
        <taxon>Sar</taxon>
        <taxon>Stramenopiles</taxon>
        <taxon>Ochrophyta</taxon>
        <taxon>Bolidophyceae</taxon>
        <taxon>Parmales</taxon>
        <taxon>Triparmaceae</taxon>
        <taxon>Triparma</taxon>
    </lineage>
</organism>
<gene>
    <name evidence="2" type="ORF">TrRE_jg447</name>
</gene>
<name>A0A9W7EDE2_9STRA</name>
<comment type="caution">
    <text evidence="2">The sequence shown here is derived from an EMBL/GenBank/DDBJ whole genome shotgun (WGS) entry which is preliminary data.</text>
</comment>